<organism evidence="3 4">
    <name type="scientific">Papaver nudicaule</name>
    <name type="common">Iceland poppy</name>
    <dbReference type="NCBI Taxonomy" id="74823"/>
    <lineage>
        <taxon>Eukaryota</taxon>
        <taxon>Viridiplantae</taxon>
        <taxon>Streptophyta</taxon>
        <taxon>Embryophyta</taxon>
        <taxon>Tracheophyta</taxon>
        <taxon>Spermatophyta</taxon>
        <taxon>Magnoliopsida</taxon>
        <taxon>Ranunculales</taxon>
        <taxon>Papaveraceae</taxon>
        <taxon>Papaveroideae</taxon>
        <taxon>Papaver</taxon>
    </lineage>
</organism>
<evidence type="ECO:0000256" key="1">
    <source>
        <dbReference type="ARBA" id="ARBA00010502"/>
    </source>
</evidence>
<comment type="similarity">
    <text evidence="1">Belongs to the DRM1/ARP family.</text>
</comment>
<evidence type="ECO:0000313" key="3">
    <source>
        <dbReference type="EMBL" id="MCL7049109.1"/>
    </source>
</evidence>
<dbReference type="EMBL" id="JAJJMA010312068">
    <property type="protein sequence ID" value="MCL7049109.1"/>
    <property type="molecule type" value="Genomic_DNA"/>
</dbReference>
<dbReference type="InterPro" id="IPR008406">
    <property type="entry name" value="DRM/ARP"/>
</dbReference>
<feature type="region of interest" description="Disordered" evidence="2">
    <location>
        <begin position="48"/>
        <end position="95"/>
    </location>
</feature>
<gene>
    <name evidence="3" type="ORF">MKW94_026991</name>
</gene>
<dbReference type="Pfam" id="PF05564">
    <property type="entry name" value="Auxin_repressed"/>
    <property type="match status" value="1"/>
</dbReference>
<feature type="compositionally biased region" description="Low complexity" evidence="2">
    <location>
        <begin position="50"/>
        <end position="72"/>
    </location>
</feature>
<evidence type="ECO:0000256" key="2">
    <source>
        <dbReference type="SAM" id="MobiDB-lite"/>
    </source>
</evidence>
<proteinExistence type="inferred from homology"/>
<name>A0AA42B2W4_PAPNU</name>
<protein>
    <submittedName>
        <fullName evidence="3">Uncharacterized protein</fullName>
    </submittedName>
</protein>
<dbReference type="PANTHER" id="PTHR33565:SF20">
    <property type="entry name" value="DORMANCY-ASSOCIATED PROTEIN HOMOLOG 4"/>
    <property type="match status" value="1"/>
</dbReference>
<accession>A0AA42B2W4</accession>
<reference evidence="3" key="1">
    <citation type="submission" date="2022-03" db="EMBL/GenBank/DDBJ databases">
        <title>A functionally conserved STORR gene fusion in Papaver species that diverged 16.8 million years ago.</title>
        <authorList>
            <person name="Catania T."/>
        </authorList>
    </citation>
    <scope>NUCLEOTIDE SEQUENCE</scope>
    <source>
        <strain evidence="3">S-191538</strain>
    </source>
</reference>
<dbReference type="AlphaFoldDB" id="A0AA42B2W4"/>
<evidence type="ECO:0000313" key="4">
    <source>
        <dbReference type="Proteomes" id="UP001177140"/>
    </source>
</evidence>
<dbReference type="Proteomes" id="UP001177140">
    <property type="component" value="Unassembled WGS sequence"/>
</dbReference>
<dbReference type="PANTHER" id="PTHR33565">
    <property type="entry name" value="DORMANCY-ASSOCIATED PROTEIN 1"/>
    <property type="match status" value="1"/>
</dbReference>
<keyword evidence="4" id="KW-1185">Reference proteome</keyword>
<comment type="caution">
    <text evidence="3">The sequence shown here is derived from an EMBL/GenBank/DDBJ whole genome shotgun (WGS) entry which is preliminary data.</text>
</comment>
<sequence length="110" mass="11974">MGLLENFWDDTLAGPRPEKGLKKLHRYVSAPSPLTLDVPKISPSMNICVSPADSISSEPSSPASSPGSPLSPWTRKKELMRRKSTSAASERAEPRRPTVFDWVVISAIDG</sequence>